<protein>
    <recommendedName>
        <fullName evidence="1">CobQ/CobB/MinD/ParA nucleotide binding domain-containing protein</fullName>
    </recommendedName>
</protein>
<organism evidence="2 3">
    <name type="scientific">Rodentibacter trehalosifermentans</name>
    <dbReference type="NCBI Taxonomy" id="1908263"/>
    <lineage>
        <taxon>Bacteria</taxon>
        <taxon>Pseudomonadati</taxon>
        <taxon>Pseudomonadota</taxon>
        <taxon>Gammaproteobacteria</taxon>
        <taxon>Pasteurellales</taxon>
        <taxon>Pasteurellaceae</taxon>
        <taxon>Rodentibacter</taxon>
    </lineage>
</organism>
<name>A0A1V3IWN7_9PAST</name>
<evidence type="ECO:0000313" key="3">
    <source>
        <dbReference type="Proteomes" id="UP000189161"/>
    </source>
</evidence>
<reference evidence="2 3" key="1">
    <citation type="submission" date="2016-10" db="EMBL/GenBank/DDBJ databases">
        <title>Rodentibacter gen. nov. and new species.</title>
        <authorList>
            <person name="Christensen H."/>
        </authorList>
    </citation>
    <scope>NUCLEOTIDE SEQUENCE [LARGE SCALE GENOMIC DNA]</scope>
    <source>
        <strain evidence="2 3">H1987082031</strain>
    </source>
</reference>
<evidence type="ECO:0000313" key="2">
    <source>
        <dbReference type="EMBL" id="OOF46513.1"/>
    </source>
</evidence>
<dbReference type="Pfam" id="PF01656">
    <property type="entry name" value="CbiA"/>
    <property type="match status" value="1"/>
</dbReference>
<feature type="domain" description="CobQ/CobB/MinD/ParA nucleotide binding" evidence="1">
    <location>
        <begin position="9"/>
        <end position="102"/>
    </location>
</feature>
<comment type="caution">
    <text evidence="2">The sequence shown here is derived from an EMBL/GenBank/DDBJ whole genome shotgun (WGS) entry which is preliminary data.</text>
</comment>
<dbReference type="CDD" id="cd02042">
    <property type="entry name" value="ParAB_family"/>
    <property type="match status" value="1"/>
</dbReference>
<dbReference type="EMBL" id="MLHL01000071">
    <property type="protein sequence ID" value="OOF46513.1"/>
    <property type="molecule type" value="Genomic_DNA"/>
</dbReference>
<dbReference type="PIRSF" id="PIRSF009320">
    <property type="entry name" value="Nuc_binding_HP_1000"/>
    <property type="match status" value="1"/>
</dbReference>
<dbReference type="InterPro" id="IPR027417">
    <property type="entry name" value="P-loop_NTPase"/>
</dbReference>
<proteinExistence type="predicted"/>
<dbReference type="PANTHER" id="PTHR13696:SF96">
    <property type="entry name" value="COBQ_COBB_MIND_PARA NUCLEOTIDE BINDING DOMAIN-CONTAINING PROTEIN"/>
    <property type="match status" value="1"/>
</dbReference>
<dbReference type="AlphaFoldDB" id="A0A1V3IWN7"/>
<dbReference type="PANTHER" id="PTHR13696">
    <property type="entry name" value="P-LOOP CONTAINING NUCLEOSIDE TRIPHOSPHATE HYDROLASE"/>
    <property type="match status" value="1"/>
</dbReference>
<dbReference type="SUPFAM" id="SSF52540">
    <property type="entry name" value="P-loop containing nucleoside triphosphate hydrolases"/>
    <property type="match status" value="1"/>
</dbReference>
<dbReference type="RefSeq" id="WP_077478736.1">
    <property type="nucleotide sequence ID" value="NZ_MLHL01000071.1"/>
</dbReference>
<accession>A0A1V3IWN7</accession>
<dbReference type="InterPro" id="IPR050678">
    <property type="entry name" value="DNA_Partitioning_ATPase"/>
</dbReference>
<evidence type="ECO:0000259" key="1">
    <source>
        <dbReference type="Pfam" id="PF01656"/>
    </source>
</evidence>
<keyword evidence="3" id="KW-1185">Reference proteome</keyword>
<sequence>MGKIVLFDSVKGGVGKSTLLTQFVCAMAKTKKIAAMDCDPQGSIENWATRRFNNFQSLDFDMLEADLSFLTENKKEYDYIFVDSAGADTEIGRELLSMADIVISPLQPTTAALDTIPIHSKIVNEAIEFNPKLTLFYLLNECSTHSKDQETSDTYSNLCQFIELTYGKSFQVIPYFVFDRKVLKTSYGEGLSCFDGRKNKSRDEIASIISFIFGGKIDG</sequence>
<dbReference type="InterPro" id="IPR002586">
    <property type="entry name" value="CobQ/CobB/MinD/ParA_Nub-bd_dom"/>
</dbReference>
<dbReference type="OrthoDB" id="69313at2"/>
<gene>
    <name evidence="2" type="ORF">BKK52_11330</name>
</gene>
<dbReference type="Gene3D" id="3.40.50.300">
    <property type="entry name" value="P-loop containing nucleotide triphosphate hydrolases"/>
    <property type="match status" value="1"/>
</dbReference>
<dbReference type="Proteomes" id="UP000189161">
    <property type="component" value="Unassembled WGS sequence"/>
</dbReference>